<evidence type="ECO:0000313" key="2">
    <source>
        <dbReference type="EMBL" id="GGJ33594.1"/>
    </source>
</evidence>
<keyword evidence="3" id="KW-1185">Reference proteome</keyword>
<proteinExistence type="predicted"/>
<organism evidence="2 3">
    <name type="scientific">Streptomyces brasiliensis</name>
    <dbReference type="NCBI Taxonomy" id="1954"/>
    <lineage>
        <taxon>Bacteria</taxon>
        <taxon>Bacillati</taxon>
        <taxon>Actinomycetota</taxon>
        <taxon>Actinomycetes</taxon>
        <taxon>Kitasatosporales</taxon>
        <taxon>Streptomycetaceae</taxon>
        <taxon>Streptomyces</taxon>
    </lineage>
</organism>
<name>A0A917KWR9_9ACTN</name>
<accession>A0A917KWR9</accession>
<evidence type="ECO:0000259" key="1">
    <source>
        <dbReference type="Pfam" id="PF17765"/>
    </source>
</evidence>
<reference evidence="2" key="2">
    <citation type="submission" date="2020-09" db="EMBL/GenBank/DDBJ databases">
        <authorList>
            <person name="Sun Q."/>
            <person name="Ohkuma M."/>
        </authorList>
    </citation>
    <scope>NUCLEOTIDE SEQUENCE</scope>
    <source>
        <strain evidence="2">JCM 3086</strain>
    </source>
</reference>
<reference evidence="2" key="1">
    <citation type="journal article" date="2014" name="Int. J. Syst. Evol. Microbiol.">
        <title>Complete genome sequence of Corynebacterium casei LMG S-19264T (=DSM 44701T), isolated from a smear-ripened cheese.</title>
        <authorList>
            <consortium name="US DOE Joint Genome Institute (JGI-PGF)"/>
            <person name="Walter F."/>
            <person name="Albersmeier A."/>
            <person name="Kalinowski J."/>
            <person name="Ruckert C."/>
        </authorList>
    </citation>
    <scope>NUCLEOTIDE SEQUENCE</scope>
    <source>
        <strain evidence="2">JCM 3086</strain>
    </source>
</reference>
<gene>
    <name evidence="2" type="ORF">GCM10010121_050980</name>
</gene>
<dbReference type="Proteomes" id="UP000657574">
    <property type="component" value="Unassembled WGS sequence"/>
</dbReference>
<evidence type="ECO:0000313" key="3">
    <source>
        <dbReference type="Proteomes" id="UP000657574"/>
    </source>
</evidence>
<feature type="domain" description="MmyB-like transcription regulator ligand binding" evidence="1">
    <location>
        <begin position="1"/>
        <end position="59"/>
    </location>
</feature>
<dbReference type="Gene3D" id="3.30.450.180">
    <property type="match status" value="1"/>
</dbReference>
<dbReference type="InterPro" id="IPR041413">
    <property type="entry name" value="MLTR_LBD"/>
</dbReference>
<protein>
    <recommendedName>
        <fullName evidence="1">MmyB-like transcription regulator ligand binding domain-containing protein</fullName>
    </recommendedName>
</protein>
<dbReference type="AlphaFoldDB" id="A0A917KWR9"/>
<dbReference type="Pfam" id="PF17765">
    <property type="entry name" value="MLTR_LBD"/>
    <property type="match status" value="1"/>
</dbReference>
<sequence length="82" mass="9136">MWERHDVAVRRSDRKSSVHPTVGVVRIDCEVLATAQQDQRLLVFTPRPGNDAAGQLQLLRVIGQQNLTAPDPLPDSLPDRLT</sequence>
<dbReference type="EMBL" id="BMQA01000018">
    <property type="protein sequence ID" value="GGJ33594.1"/>
    <property type="molecule type" value="Genomic_DNA"/>
</dbReference>
<comment type="caution">
    <text evidence="2">The sequence shown here is derived from an EMBL/GenBank/DDBJ whole genome shotgun (WGS) entry which is preliminary data.</text>
</comment>